<dbReference type="AlphaFoldDB" id="M0PBK4"/>
<accession>M0PBK4</accession>
<gene>
    <name evidence="1" type="ORF">C462_16296</name>
</gene>
<protein>
    <submittedName>
        <fullName evidence="1">Uncharacterized protein</fullName>
    </submittedName>
</protein>
<organism evidence="1 2">
    <name type="scientific">Halorubrum distributum JCM 13916</name>
    <dbReference type="NCBI Taxonomy" id="1230455"/>
    <lineage>
        <taxon>Archaea</taxon>
        <taxon>Methanobacteriati</taxon>
        <taxon>Methanobacteriota</taxon>
        <taxon>Stenosarchaea group</taxon>
        <taxon>Halobacteria</taxon>
        <taxon>Halobacteriales</taxon>
        <taxon>Haloferacaceae</taxon>
        <taxon>Halorubrum</taxon>
        <taxon>Halorubrum distributum group</taxon>
    </lineage>
</organism>
<evidence type="ECO:0000313" key="2">
    <source>
        <dbReference type="Proteomes" id="UP000011528"/>
    </source>
</evidence>
<dbReference type="PATRIC" id="fig|1230455.3.peg.3163"/>
<dbReference type="STRING" id="1230455.C462_16296"/>
<reference evidence="1 2" key="1">
    <citation type="journal article" date="2014" name="PLoS Genet.">
        <title>Phylogenetically driven sequencing of extremely halophilic archaea reveals strategies for static and dynamic osmo-response.</title>
        <authorList>
            <person name="Becker E.A."/>
            <person name="Seitzer P.M."/>
            <person name="Tritt A."/>
            <person name="Larsen D."/>
            <person name="Krusor M."/>
            <person name="Yao A.I."/>
            <person name="Wu D."/>
            <person name="Madern D."/>
            <person name="Eisen J.A."/>
            <person name="Darling A.E."/>
            <person name="Facciotti M.T."/>
        </authorList>
    </citation>
    <scope>NUCLEOTIDE SEQUENCE [LARGE SCALE GENOMIC DNA]</scope>
    <source>
        <strain evidence="1 2">JCM 13916</strain>
    </source>
</reference>
<proteinExistence type="predicted"/>
<dbReference type="Proteomes" id="UP000011528">
    <property type="component" value="Unassembled WGS sequence"/>
</dbReference>
<comment type="caution">
    <text evidence="1">The sequence shown here is derived from an EMBL/GenBank/DDBJ whole genome shotgun (WGS) entry which is preliminary data.</text>
</comment>
<evidence type="ECO:0000313" key="1">
    <source>
        <dbReference type="EMBL" id="EMA66210.1"/>
    </source>
</evidence>
<dbReference type="EMBL" id="AOJJ01000106">
    <property type="protein sequence ID" value="EMA66210.1"/>
    <property type="molecule type" value="Genomic_DNA"/>
</dbReference>
<name>M0PBK4_9EURY</name>
<sequence>MLYHQGRHTFSSAHSVKNSDLYDGVIPKAVRTEAIRGDSNNQGDTEDQVYIEDQYQNFEKDVREPYLHGAEGADGIYKFGLYDDPIPAVGEGWDA</sequence>